<dbReference type="PANTHER" id="PTHR32089">
    <property type="entry name" value="METHYL-ACCEPTING CHEMOTAXIS PROTEIN MCPB"/>
    <property type="match status" value="1"/>
</dbReference>
<gene>
    <name evidence="4" type="ORF">FYJ91_07715</name>
</gene>
<dbReference type="SUPFAM" id="SSF54631">
    <property type="entry name" value="CBS-domain pair"/>
    <property type="match status" value="1"/>
</dbReference>
<accession>A0A5D9C711</accession>
<dbReference type="SUPFAM" id="SSF58104">
    <property type="entry name" value="Methyl-accepting chemotaxis protein (MCP) signaling domain"/>
    <property type="match status" value="1"/>
</dbReference>
<reference evidence="4 5" key="1">
    <citation type="submission" date="2019-08" db="EMBL/GenBank/DDBJ databases">
        <authorList>
            <person name="Wang G."/>
            <person name="Xu Z."/>
        </authorList>
    </citation>
    <scope>NUCLEOTIDE SEQUENCE [LARGE SCALE GENOMIC DNA]</scope>
    <source>
        <strain evidence="4 5">ZX</strain>
    </source>
</reference>
<sequence>MFHAAISASQSDIEAVEAAMVGHAVGMDASFQTVVELLSQDAETATVAVLDKDRRPIGAIREIDVRAFLLNPFAHALIQNPALKRDLRPFVRPVPTAEIDAGLSPMLALISADGGQTALAITRQGKFAGLIGSGAMLRLAADREAAIGAERALRLARIGTASATMRAEAAALSAEIDSIAATLLSAADETGVRAGAVGQQGLSVAAAAEQAVANVQDIAAEGRTLAGELDRLGDEATAAHASSIRASDLMDQGERRADELAIAAVEIEQVTAAIDKIAKTINLLAINATIEAARAGDAGRGFAVVAQEVKALSNRSREATSLITTKLAAVHASVRNVTDSHHGLTDVIANLRGLSEGIERAVTRNSAATRTIAANVDDAAAANDLIRRNAAAINDAADGASQDAQAIAAVATQLTGSAATLQQRLTAFLDEVQAA</sequence>
<evidence type="ECO:0000313" key="4">
    <source>
        <dbReference type="EMBL" id="TZG27469.1"/>
    </source>
</evidence>
<comment type="caution">
    <text evidence="4">The sequence shown here is derived from an EMBL/GenBank/DDBJ whole genome shotgun (WGS) entry which is preliminary data.</text>
</comment>
<dbReference type="Gene3D" id="1.10.287.950">
    <property type="entry name" value="Methyl-accepting chemotaxis protein"/>
    <property type="match status" value="1"/>
</dbReference>
<evidence type="ECO:0000256" key="2">
    <source>
        <dbReference type="PROSITE-ProRule" id="PRU00284"/>
    </source>
</evidence>
<dbReference type="GO" id="GO:0007165">
    <property type="term" value="P:signal transduction"/>
    <property type="evidence" value="ECO:0007669"/>
    <property type="project" value="UniProtKB-KW"/>
</dbReference>
<dbReference type="GO" id="GO:0016020">
    <property type="term" value="C:membrane"/>
    <property type="evidence" value="ECO:0007669"/>
    <property type="project" value="InterPro"/>
</dbReference>
<keyword evidence="1 2" id="KW-0807">Transducer</keyword>
<dbReference type="InterPro" id="IPR046342">
    <property type="entry name" value="CBS_dom_sf"/>
</dbReference>
<protein>
    <submittedName>
        <fullName evidence="4">Chemotaxis protein</fullName>
    </submittedName>
</protein>
<dbReference type="RefSeq" id="WP_149521681.1">
    <property type="nucleotide sequence ID" value="NZ_VTOU01000002.1"/>
</dbReference>
<dbReference type="InterPro" id="IPR004089">
    <property type="entry name" value="MCPsignal_dom"/>
</dbReference>
<dbReference type="Proteomes" id="UP000322077">
    <property type="component" value="Unassembled WGS sequence"/>
</dbReference>
<name>A0A5D9C711_9SPHN</name>
<dbReference type="PROSITE" id="PS50111">
    <property type="entry name" value="CHEMOTAXIS_TRANSDUC_2"/>
    <property type="match status" value="1"/>
</dbReference>
<keyword evidence="5" id="KW-1185">Reference proteome</keyword>
<proteinExistence type="predicted"/>
<dbReference type="AlphaFoldDB" id="A0A5D9C711"/>
<dbReference type="Pfam" id="PF00015">
    <property type="entry name" value="MCPsignal"/>
    <property type="match status" value="1"/>
</dbReference>
<organism evidence="4 5">
    <name type="scientific">Sphingomonas montanisoli</name>
    <dbReference type="NCBI Taxonomy" id="2606412"/>
    <lineage>
        <taxon>Bacteria</taxon>
        <taxon>Pseudomonadati</taxon>
        <taxon>Pseudomonadota</taxon>
        <taxon>Alphaproteobacteria</taxon>
        <taxon>Sphingomonadales</taxon>
        <taxon>Sphingomonadaceae</taxon>
        <taxon>Sphingomonas</taxon>
    </lineage>
</organism>
<dbReference type="SMART" id="SM00283">
    <property type="entry name" value="MA"/>
    <property type="match status" value="1"/>
</dbReference>
<evidence type="ECO:0000313" key="5">
    <source>
        <dbReference type="Proteomes" id="UP000322077"/>
    </source>
</evidence>
<dbReference type="EMBL" id="VTOU01000002">
    <property type="protein sequence ID" value="TZG27469.1"/>
    <property type="molecule type" value="Genomic_DNA"/>
</dbReference>
<dbReference type="PANTHER" id="PTHR32089:SF112">
    <property type="entry name" value="LYSOZYME-LIKE PROTEIN-RELATED"/>
    <property type="match status" value="1"/>
</dbReference>
<evidence type="ECO:0000256" key="1">
    <source>
        <dbReference type="ARBA" id="ARBA00023224"/>
    </source>
</evidence>
<feature type="domain" description="Methyl-accepting transducer" evidence="3">
    <location>
        <begin position="179"/>
        <end position="415"/>
    </location>
</feature>
<evidence type="ECO:0000259" key="3">
    <source>
        <dbReference type="PROSITE" id="PS50111"/>
    </source>
</evidence>